<organism evidence="1 2">
    <name type="scientific">Thelohanellus kitauei</name>
    <name type="common">Myxosporean</name>
    <dbReference type="NCBI Taxonomy" id="669202"/>
    <lineage>
        <taxon>Eukaryota</taxon>
        <taxon>Metazoa</taxon>
        <taxon>Cnidaria</taxon>
        <taxon>Myxozoa</taxon>
        <taxon>Myxosporea</taxon>
        <taxon>Bivalvulida</taxon>
        <taxon>Platysporina</taxon>
        <taxon>Myxobolidae</taxon>
        <taxon>Thelohanellus</taxon>
    </lineage>
</organism>
<protein>
    <submittedName>
        <fullName evidence="1">Uncharacterized protein</fullName>
    </submittedName>
</protein>
<gene>
    <name evidence="1" type="ORF">RF11_10663</name>
</gene>
<keyword evidence="2" id="KW-1185">Reference proteome</keyword>
<proteinExistence type="predicted"/>
<reference evidence="1 2" key="1">
    <citation type="journal article" date="2014" name="Genome Biol. Evol.">
        <title>The genome of the myxosporean Thelohanellus kitauei shows adaptations to nutrient acquisition within its fish host.</title>
        <authorList>
            <person name="Yang Y."/>
            <person name="Xiong J."/>
            <person name="Zhou Z."/>
            <person name="Huo F."/>
            <person name="Miao W."/>
            <person name="Ran C."/>
            <person name="Liu Y."/>
            <person name="Zhang J."/>
            <person name="Feng J."/>
            <person name="Wang M."/>
            <person name="Wang M."/>
            <person name="Wang L."/>
            <person name="Yao B."/>
        </authorList>
    </citation>
    <scope>NUCLEOTIDE SEQUENCE [LARGE SCALE GENOMIC DNA]</scope>
    <source>
        <strain evidence="1">Wuqing</strain>
    </source>
</reference>
<dbReference type="AlphaFoldDB" id="A0A0C2MZB6"/>
<evidence type="ECO:0000313" key="1">
    <source>
        <dbReference type="EMBL" id="KII72656.1"/>
    </source>
</evidence>
<dbReference type="EMBL" id="JWZT01001151">
    <property type="protein sequence ID" value="KII72656.1"/>
    <property type="molecule type" value="Genomic_DNA"/>
</dbReference>
<name>A0A0C2MZB6_THEKT</name>
<evidence type="ECO:0000313" key="2">
    <source>
        <dbReference type="Proteomes" id="UP000031668"/>
    </source>
</evidence>
<dbReference type="Proteomes" id="UP000031668">
    <property type="component" value="Unassembled WGS sequence"/>
</dbReference>
<sequence>MIYDFDNKQKLKVTLPPRWYVKILIHPILPGVIIANIGHEWGEWNTYISTDNGIKFDKMKMKGINSDDRKSLVYAPWKHRHVSLENILFANERIMVKYEFDYNHLIKRYFILYSDELILKLLPFTNIEFINEGTIIVGLNTTSSNIMFSFDEGHIFYKFPIKNEYKSSYYATTIGKYENETLIIYGKNQNNSQFLITRVDFTRIFSKLIR</sequence>
<comment type="caution">
    <text evidence="1">The sequence shown here is derived from an EMBL/GenBank/DDBJ whole genome shotgun (WGS) entry which is preliminary data.</text>
</comment>
<dbReference type="OrthoDB" id="443634at2759"/>
<accession>A0A0C2MZB6</accession>